<sequence>MKSSSLFFLGLSLLAGCAGSPDEPVTVRVPGMANPEEQLDRALDQTRNFLVDFNGRLPTPARNTVALQLAAPLSLHAVTSQPQATPATRWSEDLIPASPAQIATTHFATPIPGKGGVTWFAYADGTPRLGCAPETVCLIWLERGEKGTADDIVLSPDSGWQAHLIAGAHGVHAAPAVALSARGNARKAALRISTDRRTYIWLLDPQASSMPRVHFVYSRNDPGTQPEIAQATIGPALQQAGAADFGFTIEGPDVPWKPIRVYSEHGKTWIEFPPHGVVSNPDLSVIAPQRTTPRLQHFVADTLVVEDVLTDFMLSAGSGSARKTLHIRHDGKH</sequence>
<dbReference type="InterPro" id="IPR038161">
    <property type="entry name" value="VirB9/CagX/TrbG_C_sf"/>
</dbReference>
<dbReference type="RefSeq" id="WP_161630802.1">
    <property type="nucleotide sequence ID" value="NZ_CBLX010000025.1"/>
</dbReference>
<dbReference type="PROSITE" id="PS51257">
    <property type="entry name" value="PROKAR_LIPOPROTEIN"/>
    <property type="match status" value="1"/>
</dbReference>
<reference evidence="1 2" key="1">
    <citation type="journal article" date="2014" name="Genome Biol. Evol.">
        <title>Acetic acid bacteria genomes reveal functional traits for adaptation to life in insect guts.</title>
        <authorList>
            <person name="Chouaia B."/>
            <person name="Gaiarsa S."/>
            <person name="Crotti E."/>
            <person name="Comandatore F."/>
            <person name="Degli Esposti M."/>
            <person name="Ricci I."/>
            <person name="Alma A."/>
            <person name="Favia G."/>
            <person name="Bandi C."/>
            <person name="Daffonchio D."/>
        </authorList>
    </citation>
    <scope>NUCLEOTIDE SEQUENCE [LARGE SCALE GENOMIC DNA]</scope>
    <source>
        <strain evidence="1 2">SF2.1</strain>
    </source>
</reference>
<protein>
    <submittedName>
        <fullName evidence="1">Probable conjugal transfer protein TrbG</fullName>
    </submittedName>
</protein>
<evidence type="ECO:0000313" key="1">
    <source>
        <dbReference type="EMBL" id="CDG41013.1"/>
    </source>
</evidence>
<evidence type="ECO:0000313" key="2">
    <source>
        <dbReference type="Proteomes" id="UP000027583"/>
    </source>
</evidence>
<dbReference type="Pfam" id="PF03524">
    <property type="entry name" value="CagX"/>
    <property type="match status" value="1"/>
</dbReference>
<reference evidence="1 2" key="2">
    <citation type="journal article" date="2014" name="PLoS ONE">
        <title>Evolution of mitochondria reconstructed from the energy metabolism of living bacteria.</title>
        <authorList>
            <person name="Degli Esposti M."/>
            <person name="Chouaia B."/>
            <person name="Comandatore F."/>
            <person name="Crotti E."/>
            <person name="Sassera D."/>
            <person name="Lievens P.M."/>
            <person name="Daffonchio D."/>
            <person name="Bandi C."/>
        </authorList>
    </citation>
    <scope>NUCLEOTIDE SEQUENCE [LARGE SCALE GENOMIC DNA]</scope>
    <source>
        <strain evidence="1 2">SF2.1</strain>
    </source>
</reference>
<dbReference type="Gene3D" id="2.60.40.2500">
    <property type="match status" value="1"/>
</dbReference>
<dbReference type="AlphaFoldDB" id="A0A060QJV8"/>
<dbReference type="eggNOG" id="COG3504">
    <property type="taxonomic scope" value="Bacteria"/>
</dbReference>
<dbReference type="EMBL" id="CBLX010000025">
    <property type="protein sequence ID" value="CDG41013.1"/>
    <property type="molecule type" value="Genomic_DNA"/>
</dbReference>
<dbReference type="InterPro" id="IPR010258">
    <property type="entry name" value="Conjugal_tfr_TrbG/VirB9/CagX"/>
</dbReference>
<dbReference type="Proteomes" id="UP000027583">
    <property type="component" value="Unassembled WGS sequence"/>
</dbReference>
<proteinExistence type="predicted"/>
<gene>
    <name evidence="1" type="ORF">ASAP_2968</name>
</gene>
<name>A0A060QJV8_9PROT</name>
<organism evidence="1 2">
    <name type="scientific">Asaia bogorensis</name>
    <dbReference type="NCBI Taxonomy" id="91915"/>
    <lineage>
        <taxon>Bacteria</taxon>
        <taxon>Pseudomonadati</taxon>
        <taxon>Pseudomonadota</taxon>
        <taxon>Alphaproteobacteria</taxon>
        <taxon>Acetobacterales</taxon>
        <taxon>Acetobacteraceae</taxon>
        <taxon>Asaia</taxon>
    </lineage>
</organism>
<comment type="caution">
    <text evidence="1">The sequence shown here is derived from an EMBL/GenBank/DDBJ whole genome shotgun (WGS) entry which is preliminary data.</text>
</comment>
<accession>A0A060QJV8</accession>